<sequence length="931" mass="107094">MMSGANKKYQEIHARRDKIFGVLSEYCLSGGDAKREILDFVCEGVAILDNLGNPEFMNMAWQQFFPFEIKDKEKLIIHWISQASENKLDDKTSFFEFQRELDLYESEVSVECLFFVKKQRSHSDIGCAYQVIMFDVSFLSNLKSDWKQKLDAVDDIVFLVDEKLEITETNQKGLDLTSLSIRDIKGKNIYELLFGHSHVCRECLITNANKTGRSQFVEEFSPLFQKWFSIDVTPINNKQGASEEFFLSVHDISDLKAQETKLRETNQQLKKRNAEYELLNDELVRNNMLFEATLESTDNGIVVVGCDGDVLFYNKRFLELWNLDENIFVQGDADGLMEEVKSQLKFPKAFEKKINELNENPSISRVDYLEFKDGRIYERFSKSIFWKETPYARVWSFRDITRTKRAQKRLKESEHRYLEMFRNMRSGVAVYESVEGGADFKFVNFNRAAEQISKVSKDEVVGRRLTKIFPGMKKGMLIEAMRKVLKTGEPLDLPPFYYKDQTRDGWRKNYLYRLPSGEVVAMFDDVSLALEADKKLKQHNEELNIINQELLLAKEAAQESDRLKSAFLANISHEIRTPMNGIIGFSELLAGKKLPVEKVQFYSKVIVDSGHQLLNLLDDVLDTSKIESGSLKLSEKEIVVNDLINDLFAFFNPMTENKEVSLYLHKPLKDEESSLKTDPKRLRQVLTNLLSNAFKFTLKGDVRFGYEKRGNTFRFFVIDTGIGIAKDNIEFVFDRFWQEESGMNKNFGGTGLGLSISQKLVEILGGDIWVESQKGEGTAFYFDIPVKKTEISEPEKPEKEEQSEVLTILVAEDEEINYLYLEAVLSKEDVDVIHAVNGAEAVDKYKSVSNIDLVLMDIKMPVMDGYEALDIIKGIDPQMPVVALTAYAMAEEREKGLERGFDEYLSKPLKVDQLYGIIKKIENHNGKLTQK</sequence>
<feature type="domain" description="Histidine kinase" evidence="7">
    <location>
        <begin position="570"/>
        <end position="788"/>
    </location>
</feature>
<dbReference type="CDD" id="cd16922">
    <property type="entry name" value="HATPase_EvgS-ArcB-TorS-like"/>
    <property type="match status" value="1"/>
</dbReference>
<evidence type="ECO:0000256" key="1">
    <source>
        <dbReference type="ARBA" id="ARBA00000085"/>
    </source>
</evidence>
<feature type="domain" description="PAS" evidence="9">
    <location>
        <begin position="142"/>
        <end position="193"/>
    </location>
</feature>
<dbReference type="PANTHER" id="PTHR45339">
    <property type="entry name" value="HYBRID SIGNAL TRANSDUCTION HISTIDINE KINASE J"/>
    <property type="match status" value="1"/>
</dbReference>
<evidence type="ECO:0000256" key="3">
    <source>
        <dbReference type="ARBA" id="ARBA00022553"/>
    </source>
</evidence>
<dbReference type="InterPro" id="IPR013767">
    <property type="entry name" value="PAS_fold"/>
</dbReference>
<feature type="coiled-coil region" evidence="6">
    <location>
        <begin position="529"/>
        <end position="560"/>
    </location>
</feature>
<dbReference type="FunFam" id="3.30.565.10:FF:000010">
    <property type="entry name" value="Sensor histidine kinase RcsC"/>
    <property type="match status" value="1"/>
</dbReference>
<dbReference type="InterPro" id="IPR000014">
    <property type="entry name" value="PAS"/>
</dbReference>
<dbReference type="SUPFAM" id="SSF52172">
    <property type="entry name" value="CheY-like"/>
    <property type="match status" value="1"/>
</dbReference>
<dbReference type="Pfam" id="PF02518">
    <property type="entry name" value="HATPase_c"/>
    <property type="match status" value="1"/>
</dbReference>
<dbReference type="CDD" id="cd00130">
    <property type="entry name" value="PAS"/>
    <property type="match status" value="1"/>
</dbReference>
<dbReference type="GO" id="GO:0000155">
    <property type="term" value="F:phosphorelay sensor kinase activity"/>
    <property type="evidence" value="ECO:0007669"/>
    <property type="project" value="InterPro"/>
</dbReference>
<comment type="catalytic activity">
    <reaction evidence="1">
        <text>ATP + protein L-histidine = ADP + protein N-phospho-L-histidine.</text>
        <dbReference type="EC" id="2.7.13.3"/>
    </reaction>
</comment>
<evidence type="ECO:0000259" key="9">
    <source>
        <dbReference type="PROSITE" id="PS50112"/>
    </source>
</evidence>
<name>A0A2U2B859_9BACT</name>
<keyword evidence="4" id="KW-0902">Two-component regulatory system</keyword>
<dbReference type="PROSITE" id="PS50110">
    <property type="entry name" value="RESPONSE_REGULATORY"/>
    <property type="match status" value="1"/>
</dbReference>
<dbReference type="SUPFAM" id="SSF55785">
    <property type="entry name" value="PYP-like sensor domain (PAS domain)"/>
    <property type="match status" value="3"/>
</dbReference>
<dbReference type="EC" id="2.7.13.3" evidence="2"/>
<dbReference type="InterPro" id="IPR011006">
    <property type="entry name" value="CheY-like_superfamily"/>
</dbReference>
<dbReference type="Pfam" id="PF00072">
    <property type="entry name" value="Response_reg"/>
    <property type="match status" value="1"/>
</dbReference>
<dbReference type="GO" id="GO:0006355">
    <property type="term" value="P:regulation of DNA-templated transcription"/>
    <property type="evidence" value="ECO:0007669"/>
    <property type="project" value="InterPro"/>
</dbReference>
<dbReference type="Pfam" id="PF00989">
    <property type="entry name" value="PAS"/>
    <property type="match status" value="1"/>
</dbReference>
<dbReference type="SUPFAM" id="SSF47384">
    <property type="entry name" value="Homodimeric domain of signal transducing histidine kinase"/>
    <property type="match status" value="1"/>
</dbReference>
<dbReference type="CDD" id="cd00082">
    <property type="entry name" value="HisKA"/>
    <property type="match status" value="1"/>
</dbReference>
<accession>A0A2U2B859</accession>
<dbReference type="InterPro" id="IPR036097">
    <property type="entry name" value="HisK_dim/P_sf"/>
</dbReference>
<dbReference type="InterPro" id="IPR000700">
    <property type="entry name" value="PAS-assoc_C"/>
</dbReference>
<keyword evidence="3 5" id="KW-0597">Phosphoprotein</keyword>
<keyword evidence="12" id="KW-1185">Reference proteome</keyword>
<dbReference type="InterPro" id="IPR003594">
    <property type="entry name" value="HATPase_dom"/>
</dbReference>
<evidence type="ECO:0000259" key="8">
    <source>
        <dbReference type="PROSITE" id="PS50110"/>
    </source>
</evidence>
<protein>
    <recommendedName>
        <fullName evidence="2">histidine kinase</fullName>
        <ecNumber evidence="2">2.7.13.3</ecNumber>
    </recommendedName>
</protein>
<dbReference type="SMART" id="SM00091">
    <property type="entry name" value="PAS"/>
    <property type="match status" value="3"/>
</dbReference>
<evidence type="ECO:0000256" key="6">
    <source>
        <dbReference type="SAM" id="Coils"/>
    </source>
</evidence>
<organism evidence="11 12">
    <name type="scientific">Marinilabilia rubra</name>
    <dbReference type="NCBI Taxonomy" id="2162893"/>
    <lineage>
        <taxon>Bacteria</taxon>
        <taxon>Pseudomonadati</taxon>
        <taxon>Bacteroidota</taxon>
        <taxon>Bacteroidia</taxon>
        <taxon>Marinilabiliales</taxon>
        <taxon>Marinilabiliaceae</taxon>
        <taxon>Marinilabilia</taxon>
    </lineage>
</organism>
<dbReference type="PRINTS" id="PR00344">
    <property type="entry name" value="BCTRLSENSOR"/>
</dbReference>
<evidence type="ECO:0000256" key="5">
    <source>
        <dbReference type="PROSITE-ProRule" id="PRU00169"/>
    </source>
</evidence>
<dbReference type="PROSITE" id="PS50112">
    <property type="entry name" value="PAS"/>
    <property type="match status" value="1"/>
</dbReference>
<feature type="domain" description="PAC" evidence="10">
    <location>
        <begin position="210"/>
        <end position="264"/>
    </location>
</feature>
<dbReference type="PROSITE" id="PS50109">
    <property type="entry name" value="HIS_KIN"/>
    <property type="match status" value="1"/>
</dbReference>
<evidence type="ECO:0000313" key="12">
    <source>
        <dbReference type="Proteomes" id="UP000244956"/>
    </source>
</evidence>
<evidence type="ECO:0000256" key="2">
    <source>
        <dbReference type="ARBA" id="ARBA00012438"/>
    </source>
</evidence>
<dbReference type="InterPro" id="IPR013656">
    <property type="entry name" value="PAS_4"/>
</dbReference>
<dbReference type="Gene3D" id="3.30.450.20">
    <property type="entry name" value="PAS domain"/>
    <property type="match status" value="3"/>
</dbReference>
<dbReference type="CDD" id="cd17546">
    <property type="entry name" value="REC_hyHK_CKI1_RcsC-like"/>
    <property type="match status" value="1"/>
</dbReference>
<dbReference type="InterPro" id="IPR035965">
    <property type="entry name" value="PAS-like_dom_sf"/>
</dbReference>
<gene>
    <name evidence="11" type="ORF">DDZ16_11695</name>
</gene>
<dbReference type="SMART" id="SM00388">
    <property type="entry name" value="HisKA"/>
    <property type="match status" value="1"/>
</dbReference>
<dbReference type="Pfam" id="PF08448">
    <property type="entry name" value="PAS_4"/>
    <property type="match status" value="1"/>
</dbReference>
<dbReference type="Gene3D" id="1.10.287.130">
    <property type="match status" value="1"/>
</dbReference>
<reference evidence="11 12" key="1">
    <citation type="submission" date="2018-05" db="EMBL/GenBank/DDBJ databases">
        <title>Marinilabilia rubrum sp. nov., isolated from saltern sediment.</title>
        <authorList>
            <person name="Zhang R."/>
        </authorList>
    </citation>
    <scope>NUCLEOTIDE SEQUENCE [LARGE SCALE GENOMIC DNA]</scope>
    <source>
        <strain evidence="11 12">WTE16</strain>
    </source>
</reference>
<dbReference type="EMBL" id="QEWP01000008">
    <property type="protein sequence ID" value="PWD99250.1"/>
    <property type="molecule type" value="Genomic_DNA"/>
</dbReference>
<feature type="modified residue" description="4-aspartylphosphate" evidence="5">
    <location>
        <position position="857"/>
    </location>
</feature>
<dbReference type="Pfam" id="PF13188">
    <property type="entry name" value="PAS_8"/>
    <property type="match status" value="1"/>
</dbReference>
<feature type="domain" description="Response regulatory" evidence="8">
    <location>
        <begin position="807"/>
        <end position="922"/>
    </location>
</feature>
<evidence type="ECO:0000313" key="11">
    <source>
        <dbReference type="EMBL" id="PWD99250.1"/>
    </source>
</evidence>
<dbReference type="SMART" id="SM00448">
    <property type="entry name" value="REC"/>
    <property type="match status" value="1"/>
</dbReference>
<dbReference type="InterPro" id="IPR003661">
    <property type="entry name" value="HisK_dim/P_dom"/>
</dbReference>
<dbReference type="InterPro" id="IPR004358">
    <property type="entry name" value="Sig_transdc_His_kin-like_C"/>
</dbReference>
<evidence type="ECO:0000256" key="4">
    <source>
        <dbReference type="ARBA" id="ARBA00023012"/>
    </source>
</evidence>
<dbReference type="PANTHER" id="PTHR45339:SF1">
    <property type="entry name" value="HYBRID SIGNAL TRANSDUCTION HISTIDINE KINASE J"/>
    <property type="match status" value="1"/>
</dbReference>
<dbReference type="AlphaFoldDB" id="A0A2U2B859"/>
<dbReference type="Gene3D" id="3.40.50.2300">
    <property type="match status" value="1"/>
</dbReference>
<dbReference type="NCBIfam" id="TIGR00229">
    <property type="entry name" value="sensory_box"/>
    <property type="match status" value="1"/>
</dbReference>
<dbReference type="InterPro" id="IPR005467">
    <property type="entry name" value="His_kinase_dom"/>
</dbReference>
<dbReference type="Proteomes" id="UP000244956">
    <property type="component" value="Unassembled WGS sequence"/>
</dbReference>
<dbReference type="Pfam" id="PF00512">
    <property type="entry name" value="HisKA"/>
    <property type="match status" value="1"/>
</dbReference>
<dbReference type="SMART" id="SM00387">
    <property type="entry name" value="HATPase_c"/>
    <property type="match status" value="1"/>
</dbReference>
<dbReference type="PROSITE" id="PS50113">
    <property type="entry name" value="PAC"/>
    <property type="match status" value="1"/>
</dbReference>
<dbReference type="Gene3D" id="3.30.565.10">
    <property type="entry name" value="Histidine kinase-like ATPase, C-terminal domain"/>
    <property type="match status" value="1"/>
</dbReference>
<proteinExistence type="predicted"/>
<feature type="coiled-coil region" evidence="6">
    <location>
        <begin position="252"/>
        <end position="286"/>
    </location>
</feature>
<evidence type="ECO:0000259" key="7">
    <source>
        <dbReference type="PROSITE" id="PS50109"/>
    </source>
</evidence>
<dbReference type="InterPro" id="IPR036890">
    <property type="entry name" value="HATPase_C_sf"/>
</dbReference>
<dbReference type="InterPro" id="IPR001789">
    <property type="entry name" value="Sig_transdc_resp-reg_receiver"/>
</dbReference>
<comment type="caution">
    <text evidence="11">The sequence shown here is derived from an EMBL/GenBank/DDBJ whole genome shotgun (WGS) entry which is preliminary data.</text>
</comment>
<keyword evidence="6" id="KW-0175">Coiled coil</keyword>
<evidence type="ECO:0000259" key="10">
    <source>
        <dbReference type="PROSITE" id="PS50113"/>
    </source>
</evidence>
<dbReference type="SUPFAM" id="SSF55874">
    <property type="entry name" value="ATPase domain of HSP90 chaperone/DNA topoisomerase II/histidine kinase"/>
    <property type="match status" value="1"/>
</dbReference>